<accession>H1CYY0</accession>
<dbReference type="OrthoDB" id="9811997at2"/>
<gene>
    <name evidence="1" type="ORF">HMPREF9453_00568</name>
</gene>
<dbReference type="Proteomes" id="UP000003277">
    <property type="component" value="Unassembled WGS sequence"/>
</dbReference>
<sequence>MGYLRRCLNCHELYDGKRCPKCSKKFALASAKKRQREDEGRKLYGSWLWRKCRKNIRIKYMDYDIWMMGVGIVRKCDPVVIHHIVEREEDPSKIYDIDNLITVSVESHAEIHKWYKADRQAAMDRIKAGINYFNKLMGDGYA</sequence>
<comment type="caution">
    <text evidence="1">The sequence shown here is derived from an EMBL/GenBank/DDBJ whole genome shotgun (WGS) entry which is preliminary data.</text>
</comment>
<evidence type="ECO:0000313" key="1">
    <source>
        <dbReference type="EMBL" id="EHO63551.1"/>
    </source>
</evidence>
<dbReference type="HOGENOM" id="CLU_1891612_0_0_9"/>
<reference evidence="1 2" key="1">
    <citation type="submission" date="2011-11" db="EMBL/GenBank/DDBJ databases">
        <title>The Genome Sequence of Dialister succinatiphilus YIT 11850.</title>
        <authorList>
            <consortium name="The Broad Institute Genome Sequencing Platform"/>
            <person name="Earl A."/>
            <person name="Ward D."/>
            <person name="Feldgarden M."/>
            <person name="Gevers D."/>
            <person name="Morotomi M."/>
            <person name="Young S.K."/>
            <person name="Zeng Q."/>
            <person name="Gargeya S."/>
            <person name="Fitzgerald M."/>
            <person name="Haas B."/>
            <person name="Abouelleil A."/>
            <person name="Alvarado L."/>
            <person name="Arachchi H.M."/>
            <person name="Berlin A."/>
            <person name="Brown A."/>
            <person name="Chapman S.B."/>
            <person name="Dunbar C."/>
            <person name="Gearin G."/>
            <person name="Goldberg J."/>
            <person name="Griggs A."/>
            <person name="Gujja S."/>
            <person name="Heiman D."/>
            <person name="Howarth C."/>
            <person name="Lui A."/>
            <person name="MacDonald P.J.P."/>
            <person name="Montmayeur A."/>
            <person name="Murphy C."/>
            <person name="Neiman D."/>
            <person name="Pearson M."/>
            <person name="Priest M."/>
            <person name="Roberts A."/>
            <person name="Saif S."/>
            <person name="Shea T."/>
            <person name="Sisk P."/>
            <person name="Stolte C."/>
            <person name="Sykes S."/>
            <person name="Wortman J."/>
            <person name="Nusbaum C."/>
            <person name="Birren B."/>
        </authorList>
    </citation>
    <scope>NUCLEOTIDE SEQUENCE [LARGE SCALE GENOMIC DNA]</scope>
    <source>
        <strain evidence="1 2">YIT 11850</strain>
    </source>
</reference>
<dbReference type="AlphaFoldDB" id="H1CYY0"/>
<protein>
    <recommendedName>
        <fullName evidence="3">HNH nuclease domain-containing protein</fullName>
    </recommendedName>
</protein>
<name>H1CYY0_9FIRM</name>
<organism evidence="1 2">
    <name type="scientific">Dialister succinatiphilus YIT 11850</name>
    <dbReference type="NCBI Taxonomy" id="742743"/>
    <lineage>
        <taxon>Bacteria</taxon>
        <taxon>Bacillati</taxon>
        <taxon>Bacillota</taxon>
        <taxon>Negativicutes</taxon>
        <taxon>Veillonellales</taxon>
        <taxon>Veillonellaceae</taxon>
        <taxon>Dialister</taxon>
    </lineage>
</organism>
<evidence type="ECO:0000313" key="2">
    <source>
        <dbReference type="Proteomes" id="UP000003277"/>
    </source>
</evidence>
<dbReference type="STRING" id="742743.HMPREF9453_00568"/>
<dbReference type="PATRIC" id="fig|742743.3.peg.580"/>
<keyword evidence="2" id="KW-1185">Reference proteome</keyword>
<proteinExistence type="predicted"/>
<dbReference type="RefSeq" id="WP_008859072.1">
    <property type="nucleotide sequence ID" value="NZ_JH591187.1"/>
</dbReference>
<evidence type="ECO:0008006" key="3">
    <source>
        <dbReference type="Google" id="ProtNLM"/>
    </source>
</evidence>
<dbReference type="EMBL" id="ADLT01000015">
    <property type="protein sequence ID" value="EHO63551.1"/>
    <property type="molecule type" value="Genomic_DNA"/>
</dbReference>